<dbReference type="AlphaFoldDB" id="A0ABC8S2N3"/>
<dbReference type="PANTHER" id="PTHR48050:SF11">
    <property type="entry name" value="GLYCOSYLTRANSFERASE"/>
    <property type="match status" value="1"/>
</dbReference>
<organism evidence="1 2">
    <name type="scientific">Ilex paraguariensis</name>
    <name type="common">yerba mate</name>
    <dbReference type="NCBI Taxonomy" id="185542"/>
    <lineage>
        <taxon>Eukaryota</taxon>
        <taxon>Viridiplantae</taxon>
        <taxon>Streptophyta</taxon>
        <taxon>Embryophyta</taxon>
        <taxon>Tracheophyta</taxon>
        <taxon>Spermatophyta</taxon>
        <taxon>Magnoliopsida</taxon>
        <taxon>eudicotyledons</taxon>
        <taxon>Gunneridae</taxon>
        <taxon>Pentapetalae</taxon>
        <taxon>asterids</taxon>
        <taxon>campanulids</taxon>
        <taxon>Aquifoliales</taxon>
        <taxon>Aquifoliaceae</taxon>
        <taxon>Ilex</taxon>
    </lineage>
</organism>
<dbReference type="Proteomes" id="UP001642360">
    <property type="component" value="Unassembled WGS sequence"/>
</dbReference>
<reference evidence="1 2" key="1">
    <citation type="submission" date="2024-02" db="EMBL/GenBank/DDBJ databases">
        <authorList>
            <person name="Vignale AGUSTIN F."/>
            <person name="Sosa J E."/>
            <person name="Modenutti C."/>
        </authorList>
    </citation>
    <scope>NUCLEOTIDE SEQUENCE [LARGE SCALE GENOMIC DNA]</scope>
</reference>
<dbReference type="EMBL" id="CAUOFW020002103">
    <property type="protein sequence ID" value="CAK9151193.1"/>
    <property type="molecule type" value="Genomic_DNA"/>
</dbReference>
<keyword evidence="2" id="KW-1185">Reference proteome</keyword>
<gene>
    <name evidence="1" type="ORF">ILEXP_LOCUS19348</name>
</gene>
<sequence>MLDQFYWAERMFWLGVAPEPLKRNHLLPDKDDDIGIREATNMLARAIDYALSPEVKARASEIAERLSLEASSSSWFCCFDFYYLWSLDLQCASVSRAIYSDEVIGVQANSRFSEGSGWNVGGGEDPEGSDYLF</sequence>
<protein>
    <submittedName>
        <fullName evidence="1">Uncharacterized protein</fullName>
    </submittedName>
</protein>
<evidence type="ECO:0000313" key="1">
    <source>
        <dbReference type="EMBL" id="CAK9151193.1"/>
    </source>
</evidence>
<proteinExistence type="predicted"/>
<dbReference type="PANTHER" id="PTHR48050">
    <property type="entry name" value="STEROL 3-BETA-GLUCOSYLTRANSFERASE"/>
    <property type="match status" value="1"/>
</dbReference>
<name>A0ABC8S2N3_9AQUA</name>
<accession>A0ABC8S2N3</accession>
<comment type="caution">
    <text evidence="1">The sequence shown here is derived from an EMBL/GenBank/DDBJ whole genome shotgun (WGS) entry which is preliminary data.</text>
</comment>
<evidence type="ECO:0000313" key="2">
    <source>
        <dbReference type="Proteomes" id="UP001642360"/>
    </source>
</evidence>
<dbReference type="InterPro" id="IPR050426">
    <property type="entry name" value="Glycosyltransferase_28"/>
</dbReference>
<dbReference type="Gene3D" id="3.40.50.2000">
    <property type="entry name" value="Glycogen Phosphorylase B"/>
    <property type="match status" value="1"/>
</dbReference>
<dbReference type="SUPFAM" id="SSF53756">
    <property type="entry name" value="UDP-Glycosyltransferase/glycogen phosphorylase"/>
    <property type="match status" value="1"/>
</dbReference>